<dbReference type="NCBIfam" id="TIGR01509">
    <property type="entry name" value="HAD-SF-IA-v3"/>
    <property type="match status" value="1"/>
</dbReference>
<gene>
    <name evidence="1" type="ORF">SAMN05660895_2246</name>
</gene>
<dbReference type="PRINTS" id="PR00413">
    <property type="entry name" value="HADHALOGNASE"/>
</dbReference>
<name>A0A1I7NLI9_9BACT</name>
<dbReference type="SFLD" id="SFLDG01129">
    <property type="entry name" value="C1.5:_HAD__Beta-PGM__Phosphata"/>
    <property type="match status" value="1"/>
</dbReference>
<dbReference type="SUPFAM" id="SSF56784">
    <property type="entry name" value="HAD-like"/>
    <property type="match status" value="1"/>
</dbReference>
<dbReference type="OrthoDB" id="9797415at2"/>
<accession>A0A1I7NLI9</accession>
<dbReference type="CDD" id="cd02603">
    <property type="entry name" value="HAD_sEH-N_like"/>
    <property type="match status" value="1"/>
</dbReference>
<organism evidence="1 2">
    <name type="scientific">Thermoflavifilum thermophilum</name>
    <dbReference type="NCBI Taxonomy" id="1393122"/>
    <lineage>
        <taxon>Bacteria</taxon>
        <taxon>Pseudomonadati</taxon>
        <taxon>Bacteroidota</taxon>
        <taxon>Chitinophagia</taxon>
        <taxon>Chitinophagales</taxon>
        <taxon>Chitinophagaceae</taxon>
        <taxon>Thermoflavifilum</taxon>
    </lineage>
</organism>
<dbReference type="EMBL" id="FPCJ01000001">
    <property type="protein sequence ID" value="SFV35506.1"/>
    <property type="molecule type" value="Genomic_DNA"/>
</dbReference>
<dbReference type="AlphaFoldDB" id="A0A1I7NLI9"/>
<dbReference type="InterPro" id="IPR006439">
    <property type="entry name" value="HAD-SF_hydro_IA"/>
</dbReference>
<reference evidence="2" key="1">
    <citation type="submission" date="2016-10" db="EMBL/GenBank/DDBJ databases">
        <authorList>
            <person name="Varghese N."/>
            <person name="Submissions S."/>
        </authorList>
    </citation>
    <scope>NUCLEOTIDE SEQUENCE [LARGE SCALE GENOMIC DNA]</scope>
    <source>
        <strain evidence="2">DSM 14807</strain>
    </source>
</reference>
<dbReference type="RefSeq" id="WP_092460549.1">
    <property type="nucleotide sequence ID" value="NZ_FPCJ01000001.1"/>
</dbReference>
<dbReference type="Gene3D" id="1.10.150.240">
    <property type="entry name" value="Putative phosphatase, domain 2"/>
    <property type="match status" value="1"/>
</dbReference>
<evidence type="ECO:0000313" key="2">
    <source>
        <dbReference type="Proteomes" id="UP000199537"/>
    </source>
</evidence>
<dbReference type="STRING" id="1393122.SAMN05660895_2246"/>
<dbReference type="Gene3D" id="3.40.50.1000">
    <property type="entry name" value="HAD superfamily/HAD-like"/>
    <property type="match status" value="1"/>
</dbReference>
<proteinExistence type="predicted"/>
<dbReference type="SFLD" id="SFLDS00003">
    <property type="entry name" value="Haloacid_Dehalogenase"/>
    <property type="match status" value="1"/>
</dbReference>
<dbReference type="Proteomes" id="UP000199537">
    <property type="component" value="Unassembled WGS sequence"/>
</dbReference>
<dbReference type="InterPro" id="IPR023214">
    <property type="entry name" value="HAD_sf"/>
</dbReference>
<protein>
    <submittedName>
        <fullName evidence="1">2-haloacid dehalogenase</fullName>
    </submittedName>
</protein>
<evidence type="ECO:0000313" key="1">
    <source>
        <dbReference type="EMBL" id="SFV35506.1"/>
    </source>
</evidence>
<dbReference type="PANTHER" id="PTHR43611">
    <property type="entry name" value="ALPHA-D-GLUCOSE 1-PHOSPHATE PHOSPHATASE"/>
    <property type="match status" value="1"/>
</dbReference>
<dbReference type="PANTHER" id="PTHR43611:SF3">
    <property type="entry name" value="FLAVIN MONONUCLEOTIDE HYDROLASE 1, CHLOROPLATIC"/>
    <property type="match status" value="1"/>
</dbReference>
<dbReference type="InterPro" id="IPR023198">
    <property type="entry name" value="PGP-like_dom2"/>
</dbReference>
<keyword evidence="2" id="KW-1185">Reference proteome</keyword>
<dbReference type="InterPro" id="IPR036412">
    <property type="entry name" value="HAD-like_sf"/>
</dbReference>
<dbReference type="Pfam" id="PF00702">
    <property type="entry name" value="Hydrolase"/>
    <property type="match status" value="1"/>
</dbReference>
<sequence length="204" mass="23941">MNIENIIFDLGGVLIDWNPRYLYRKIFSSEEEMEHFLKHIATSEWNAEQDAGRSLKEGTEWLVQRFPPYKEAIEAYYGRWEEMLGGEIKATVNIFYRLKAMRTYRLYALTNWSAETFIIARQRFSFLQDFDGIVVSGEEKTRKPFLEIYQRLAQRFQILPERSLFIDDVPENIDGAQQAGFHTLLFISPEALEQELKAIGILKG</sequence>